<dbReference type="EMBL" id="NGLE02000001">
    <property type="protein sequence ID" value="MEI5994814.1"/>
    <property type="molecule type" value="Genomic_DNA"/>
</dbReference>
<reference evidence="2" key="1">
    <citation type="submission" date="2017-05" db="EMBL/GenBank/DDBJ databases">
        <title>The Genome Sequence of Enterococcus sp. 4G2_DIV0659.</title>
        <authorList>
            <consortium name="The Broad Institute Genomics Platform"/>
            <consortium name="The Broad Institute Genomic Center for Infectious Diseases"/>
            <person name="Earl A."/>
            <person name="Manson A."/>
            <person name="Schwartman J."/>
            <person name="Gilmore M."/>
            <person name="Abouelleil A."/>
            <person name="Cao P."/>
            <person name="Chapman S."/>
            <person name="Cusick C."/>
            <person name="Shea T."/>
            <person name="Young S."/>
            <person name="Neafsey D."/>
            <person name="Nusbaum C."/>
            <person name="Birren B."/>
        </authorList>
    </citation>
    <scope>NUCLEOTIDE SEQUENCE [LARGE SCALE GENOMIC DNA]</scope>
    <source>
        <strain evidence="2">4G2_DIV0659</strain>
    </source>
</reference>
<reference evidence="1 3" key="2">
    <citation type="submission" date="2018-07" db="EMBL/GenBank/DDBJ databases">
        <title>The Genome Sequence of Enterococcus sp. DIV0659b.</title>
        <authorList>
            <consortium name="The Broad Institute Genomics Platform"/>
            <consortium name="The Broad Institute Genomic Center for Infectious Diseases"/>
            <person name="Earl A."/>
            <person name="Manson A."/>
            <person name="Schwartman J."/>
            <person name="Gilmore M."/>
            <person name="Abouelleil A."/>
            <person name="Cao P."/>
            <person name="Chapman S."/>
            <person name="Cusick C."/>
            <person name="Shea T."/>
            <person name="Young S."/>
            <person name="Neafsey D."/>
            <person name="Nusbaum C."/>
            <person name="Birren B."/>
        </authorList>
    </citation>
    <scope>NUCLEOTIDE SEQUENCE [LARGE SCALE GENOMIC DNA]</scope>
    <source>
        <strain evidence="1 3">4G2_DIV0659</strain>
    </source>
</reference>
<dbReference type="AlphaFoldDB" id="A0A242CHA0"/>
<evidence type="ECO:0000313" key="3">
    <source>
        <dbReference type="Proteomes" id="UP000195139"/>
    </source>
</evidence>
<accession>A0A242CHA0</accession>
<evidence type="ECO:0000313" key="2">
    <source>
        <dbReference type="EMBL" id="OTO09624.1"/>
    </source>
</evidence>
<evidence type="ECO:0000313" key="1">
    <source>
        <dbReference type="EMBL" id="MEI5994814.1"/>
    </source>
</evidence>
<dbReference type="OrthoDB" id="3194802at2"/>
<dbReference type="InterPro" id="IPR021146">
    <property type="entry name" value="Phage_gp6-like_head-tail"/>
</dbReference>
<comment type="caution">
    <text evidence="2">The sequence shown here is derived from an EMBL/GenBank/DDBJ whole genome shotgun (WGS) entry which is preliminary data.</text>
</comment>
<dbReference type="EMBL" id="NGLE01000001">
    <property type="protein sequence ID" value="OTO09624.1"/>
    <property type="molecule type" value="Genomic_DNA"/>
</dbReference>
<gene>
    <name evidence="2" type="ORF">A5880_000303</name>
    <name evidence="1" type="ORF">A5880_002400</name>
</gene>
<dbReference type="STRING" id="1834181.A5880_000303"/>
<name>A0A242CHA0_9ENTE</name>
<sequence length="117" mass="13346">MTDKKENKEIIRERVLVRESELTGKDSLVDEYITTAVDRIVLYAGLESFPEALNSIAVDVVLAMYRRKYHEGISSENVDVMSVTFVNGLLSEYDREFSNYKNNLNDDQGNAGKLVFM</sequence>
<organism evidence="2">
    <name type="scientific">Candidatus Enterococcus mansonii</name>
    <dbReference type="NCBI Taxonomy" id="1834181"/>
    <lineage>
        <taxon>Bacteria</taxon>
        <taxon>Bacillati</taxon>
        <taxon>Bacillota</taxon>
        <taxon>Bacilli</taxon>
        <taxon>Lactobacillales</taxon>
        <taxon>Enterococcaceae</taxon>
        <taxon>Enterococcus</taxon>
    </lineage>
</organism>
<dbReference type="Proteomes" id="UP000195139">
    <property type="component" value="Unassembled WGS sequence"/>
</dbReference>
<keyword evidence="3" id="KW-1185">Reference proteome</keyword>
<protein>
    <recommendedName>
        <fullName evidence="4">Phage protein</fullName>
    </recommendedName>
</protein>
<evidence type="ECO:0008006" key="4">
    <source>
        <dbReference type="Google" id="ProtNLM"/>
    </source>
</evidence>
<proteinExistence type="predicted"/>
<dbReference type="RefSeq" id="WP_086329262.1">
    <property type="nucleotide sequence ID" value="NZ_NGLE02000001.1"/>
</dbReference>
<dbReference type="Pfam" id="PF05135">
    <property type="entry name" value="Phage_connect_1"/>
    <property type="match status" value="1"/>
</dbReference>